<sequence>MELVLRDSFCSETYGPLQGIDLYVEKAAHVFVGPACDYAVAPLARFSFRWKIPILTGRRPGQRFSRQERIQAADPRAGTLRQGWRVRIECLRAFPLEGGRTCVS</sequence>
<evidence type="ECO:0000256" key="4">
    <source>
        <dbReference type="ARBA" id="ARBA00023136"/>
    </source>
</evidence>
<dbReference type="Pfam" id="PF01094">
    <property type="entry name" value="ANF_receptor"/>
    <property type="match status" value="1"/>
</dbReference>
<keyword evidence="4" id="KW-0472">Membrane</keyword>
<dbReference type="InterPro" id="IPR028082">
    <property type="entry name" value="Peripla_BP_I"/>
</dbReference>
<dbReference type="AlphaFoldDB" id="A0ABD0JIF3"/>
<proteinExistence type="predicted"/>
<feature type="domain" description="Receptor ligand binding region" evidence="5">
    <location>
        <begin position="2"/>
        <end position="56"/>
    </location>
</feature>
<evidence type="ECO:0000313" key="6">
    <source>
        <dbReference type="EMBL" id="KAK7474182.1"/>
    </source>
</evidence>
<dbReference type="InterPro" id="IPR052612">
    <property type="entry name" value="ANP_Clearance_Receptor"/>
</dbReference>
<reference evidence="6 7" key="1">
    <citation type="journal article" date="2023" name="Sci. Data">
        <title>Genome assembly of the Korean intertidal mud-creeper Batillaria attramentaria.</title>
        <authorList>
            <person name="Patra A.K."/>
            <person name="Ho P.T."/>
            <person name="Jun S."/>
            <person name="Lee S.J."/>
            <person name="Kim Y."/>
            <person name="Won Y.J."/>
        </authorList>
    </citation>
    <scope>NUCLEOTIDE SEQUENCE [LARGE SCALE GENOMIC DNA]</scope>
    <source>
        <strain evidence="6">Wonlab-2016</strain>
    </source>
</reference>
<organism evidence="6 7">
    <name type="scientific">Batillaria attramentaria</name>
    <dbReference type="NCBI Taxonomy" id="370345"/>
    <lineage>
        <taxon>Eukaryota</taxon>
        <taxon>Metazoa</taxon>
        <taxon>Spiralia</taxon>
        <taxon>Lophotrochozoa</taxon>
        <taxon>Mollusca</taxon>
        <taxon>Gastropoda</taxon>
        <taxon>Caenogastropoda</taxon>
        <taxon>Sorbeoconcha</taxon>
        <taxon>Cerithioidea</taxon>
        <taxon>Batillariidae</taxon>
        <taxon>Batillaria</taxon>
    </lineage>
</organism>
<dbReference type="PANTHER" id="PTHR44755:SF8">
    <property type="entry name" value="RECEPTOR LIGAND BINDING REGION DOMAIN-CONTAINING PROTEIN"/>
    <property type="match status" value="1"/>
</dbReference>
<keyword evidence="3" id="KW-1133">Transmembrane helix</keyword>
<keyword evidence="2" id="KW-0812">Transmembrane</keyword>
<name>A0ABD0JIF3_9CAEN</name>
<comment type="caution">
    <text evidence="6">The sequence shown here is derived from an EMBL/GenBank/DDBJ whole genome shotgun (WGS) entry which is preliminary data.</text>
</comment>
<dbReference type="Proteomes" id="UP001519460">
    <property type="component" value="Unassembled WGS sequence"/>
</dbReference>
<evidence type="ECO:0000259" key="5">
    <source>
        <dbReference type="Pfam" id="PF01094"/>
    </source>
</evidence>
<protein>
    <recommendedName>
        <fullName evidence="5">Receptor ligand binding region domain-containing protein</fullName>
    </recommendedName>
</protein>
<evidence type="ECO:0000256" key="2">
    <source>
        <dbReference type="ARBA" id="ARBA00022692"/>
    </source>
</evidence>
<dbReference type="SUPFAM" id="SSF53822">
    <property type="entry name" value="Periplasmic binding protein-like I"/>
    <property type="match status" value="1"/>
</dbReference>
<gene>
    <name evidence="6" type="ORF">BaRGS_00034590</name>
</gene>
<dbReference type="Gene3D" id="3.40.50.2300">
    <property type="match status" value="1"/>
</dbReference>
<dbReference type="EMBL" id="JACVVK020000445">
    <property type="protein sequence ID" value="KAK7474182.1"/>
    <property type="molecule type" value="Genomic_DNA"/>
</dbReference>
<accession>A0ABD0JIF3</accession>
<dbReference type="InterPro" id="IPR001828">
    <property type="entry name" value="ANF_lig-bd_rcpt"/>
</dbReference>
<dbReference type="GO" id="GO:0016020">
    <property type="term" value="C:membrane"/>
    <property type="evidence" value="ECO:0007669"/>
    <property type="project" value="UniProtKB-SubCell"/>
</dbReference>
<dbReference type="PANTHER" id="PTHR44755">
    <property type="entry name" value="NATRIURETIC PEPTIDE RECEPTOR 3-RELATED"/>
    <property type="match status" value="1"/>
</dbReference>
<evidence type="ECO:0000256" key="1">
    <source>
        <dbReference type="ARBA" id="ARBA00004370"/>
    </source>
</evidence>
<comment type="subcellular location">
    <subcellularLocation>
        <location evidence="1">Membrane</location>
    </subcellularLocation>
</comment>
<keyword evidence="7" id="KW-1185">Reference proteome</keyword>
<evidence type="ECO:0000313" key="7">
    <source>
        <dbReference type="Proteomes" id="UP001519460"/>
    </source>
</evidence>
<evidence type="ECO:0000256" key="3">
    <source>
        <dbReference type="ARBA" id="ARBA00022989"/>
    </source>
</evidence>